<accession>A0ACD5WLD7</accession>
<keyword evidence="2" id="KW-1185">Reference proteome</keyword>
<organism evidence="1 2">
    <name type="scientific">Avena sativa</name>
    <name type="common">Oat</name>
    <dbReference type="NCBI Taxonomy" id="4498"/>
    <lineage>
        <taxon>Eukaryota</taxon>
        <taxon>Viridiplantae</taxon>
        <taxon>Streptophyta</taxon>
        <taxon>Embryophyta</taxon>
        <taxon>Tracheophyta</taxon>
        <taxon>Spermatophyta</taxon>
        <taxon>Magnoliopsida</taxon>
        <taxon>Liliopsida</taxon>
        <taxon>Poales</taxon>
        <taxon>Poaceae</taxon>
        <taxon>BOP clade</taxon>
        <taxon>Pooideae</taxon>
        <taxon>Poodae</taxon>
        <taxon>Poeae</taxon>
        <taxon>Poeae Chloroplast Group 1 (Aveneae type)</taxon>
        <taxon>Aveninae</taxon>
        <taxon>Avena</taxon>
    </lineage>
</organism>
<evidence type="ECO:0000313" key="1">
    <source>
        <dbReference type="EnsemblPlants" id="AVESA.00010b.r2.4AG0642880.2.CDS"/>
    </source>
</evidence>
<proteinExistence type="predicted"/>
<dbReference type="EnsemblPlants" id="AVESA.00010b.r2.4AG0642880.2">
    <property type="protein sequence ID" value="AVESA.00010b.r2.4AG0642880.2.CDS"/>
    <property type="gene ID" value="AVESA.00010b.r2.4AG0642880"/>
</dbReference>
<protein>
    <submittedName>
        <fullName evidence="1">Uncharacterized protein</fullName>
    </submittedName>
</protein>
<name>A0ACD5WLD7_AVESA</name>
<sequence>MPSRCEHPAKGRSTVSSPVKCTAKRSRSEPFIDTLPEGIMHDIVSRLTLKDAVRTSSVATSWRRLWACHPDLCFDSPTILNREPGSRSRRRRHRFIRRVNAILESHNGTRLRRFKIAFTFDARHAKYLDPWLNFALDSKASIISVNLLPVLHKGSARSWEETYTMPSRMFSSQDASYIEMLQLVGVSLKPPHGFDGFVNLRVLDLQCVYMFGGNFELLLSKCNALECLHLRHCCPMPNLKVQQPLCRLSYLSVRECLPQGMEFNAPNLAKFDYSGEAIPITLSESMKLAHATVTLMGYDDTLEHVFTELPKTLSHVETLAVNTCINTEVFGFSKCLMKYTHLIKLEVTVSILGDSRNRNGILRLASLLEVAPLLQRLELNMLPHMSTGFLNVPEAYWDVQPCTHRHLEQVEVSGFIGVNGQLELVLYILDNSVALRGMSIEPRVTAYDRVSGYWAGSDVDIRIGRQCALKNFLPEDYPDVQFEIF</sequence>
<reference evidence="1" key="2">
    <citation type="submission" date="2025-09" db="UniProtKB">
        <authorList>
            <consortium name="EnsemblPlants"/>
        </authorList>
    </citation>
    <scope>IDENTIFICATION</scope>
</reference>
<dbReference type="Proteomes" id="UP001732700">
    <property type="component" value="Chromosome 4A"/>
</dbReference>
<evidence type="ECO:0000313" key="2">
    <source>
        <dbReference type="Proteomes" id="UP001732700"/>
    </source>
</evidence>
<reference evidence="1" key="1">
    <citation type="submission" date="2021-05" db="EMBL/GenBank/DDBJ databases">
        <authorList>
            <person name="Scholz U."/>
            <person name="Mascher M."/>
            <person name="Fiebig A."/>
        </authorList>
    </citation>
    <scope>NUCLEOTIDE SEQUENCE [LARGE SCALE GENOMIC DNA]</scope>
</reference>